<sequence>MPRILIIADLHSDMWADRGRDPLAGLDLSDLDLLLIAGDLSNKGHVQWRYALDRLSAHIDLDRVHVGPGNHDYYGGRVDREDKLREAAEAAGAHFMQKTELIHEGVRLLYCTLWTDMALGGLTVEFNRMRAEDRMNDHRVIRVESEGFRRMSALHSSRIHADHKAWLDARLAAPFDGDTIVVTHHAPHPYSLRGTTGPGDLPFAYGSDLSELILARQPKMWVHGHTHQPADYEVGRTRVLNVSLGYPPEVDPGRPVGDPMTGLITWDRPAPLPSP</sequence>
<dbReference type="PANTHER" id="PTHR37844">
    <property type="entry name" value="SER/THR PROTEIN PHOSPHATASE SUPERFAMILY (AFU_ORTHOLOGUE AFUA_1G14840)"/>
    <property type="match status" value="1"/>
</dbReference>
<dbReference type="PANTHER" id="PTHR37844:SF2">
    <property type="entry name" value="SER_THR PROTEIN PHOSPHATASE SUPERFAMILY (AFU_ORTHOLOGUE AFUA_1G14840)"/>
    <property type="match status" value="1"/>
</dbReference>
<evidence type="ECO:0000313" key="3">
    <source>
        <dbReference type="Proteomes" id="UP000244224"/>
    </source>
</evidence>
<dbReference type="RefSeq" id="WP_108128091.1">
    <property type="nucleotide sequence ID" value="NZ_QBKP01000002.1"/>
</dbReference>
<dbReference type="Proteomes" id="UP000244224">
    <property type="component" value="Unassembled WGS sequence"/>
</dbReference>
<feature type="domain" description="Calcineurin-like phosphoesterase" evidence="1">
    <location>
        <begin position="3"/>
        <end position="229"/>
    </location>
</feature>
<gene>
    <name evidence="2" type="ORF">C8N34_102167</name>
</gene>
<dbReference type="Gene3D" id="3.60.21.10">
    <property type="match status" value="1"/>
</dbReference>
<dbReference type="OrthoDB" id="356681at2"/>
<evidence type="ECO:0000313" key="2">
    <source>
        <dbReference type="EMBL" id="PTX52388.1"/>
    </source>
</evidence>
<organism evidence="2 3">
    <name type="scientific">Gemmobacter caeni</name>
    <dbReference type="NCBI Taxonomy" id="589035"/>
    <lineage>
        <taxon>Bacteria</taxon>
        <taxon>Pseudomonadati</taxon>
        <taxon>Pseudomonadota</taxon>
        <taxon>Alphaproteobacteria</taxon>
        <taxon>Rhodobacterales</taxon>
        <taxon>Paracoccaceae</taxon>
        <taxon>Gemmobacter</taxon>
    </lineage>
</organism>
<keyword evidence="3" id="KW-1185">Reference proteome</keyword>
<reference evidence="2 3" key="1">
    <citation type="submission" date="2018-04" db="EMBL/GenBank/DDBJ databases">
        <title>Genomic Encyclopedia of Archaeal and Bacterial Type Strains, Phase II (KMG-II): from individual species to whole genera.</title>
        <authorList>
            <person name="Goeker M."/>
        </authorList>
    </citation>
    <scope>NUCLEOTIDE SEQUENCE [LARGE SCALE GENOMIC DNA]</scope>
    <source>
        <strain evidence="2 3">DSM 21823</strain>
    </source>
</reference>
<dbReference type="SUPFAM" id="SSF56300">
    <property type="entry name" value="Metallo-dependent phosphatases"/>
    <property type="match status" value="1"/>
</dbReference>
<comment type="caution">
    <text evidence="2">The sequence shown here is derived from an EMBL/GenBank/DDBJ whole genome shotgun (WGS) entry which is preliminary data.</text>
</comment>
<dbReference type="InterPro" id="IPR004843">
    <property type="entry name" value="Calcineurin-like_PHP"/>
</dbReference>
<dbReference type="InterPro" id="IPR029052">
    <property type="entry name" value="Metallo-depent_PP-like"/>
</dbReference>
<dbReference type="GO" id="GO:0016787">
    <property type="term" value="F:hydrolase activity"/>
    <property type="evidence" value="ECO:0007669"/>
    <property type="project" value="InterPro"/>
</dbReference>
<proteinExistence type="predicted"/>
<dbReference type="Pfam" id="PF00149">
    <property type="entry name" value="Metallophos"/>
    <property type="match status" value="1"/>
</dbReference>
<dbReference type="EMBL" id="QBKP01000002">
    <property type="protein sequence ID" value="PTX52388.1"/>
    <property type="molecule type" value="Genomic_DNA"/>
</dbReference>
<dbReference type="AlphaFoldDB" id="A0A2T6B8P2"/>
<evidence type="ECO:0000259" key="1">
    <source>
        <dbReference type="Pfam" id="PF00149"/>
    </source>
</evidence>
<name>A0A2T6B8P2_9RHOB</name>
<accession>A0A2T6B8P2</accession>
<protein>
    <submittedName>
        <fullName evidence="2">Calcineurin-like phosphoesterase family protein</fullName>
    </submittedName>
</protein>